<dbReference type="Proteomes" id="UP000034448">
    <property type="component" value="Unassembled WGS sequence"/>
</dbReference>
<dbReference type="InterPro" id="IPR008965">
    <property type="entry name" value="CBM2/CBM3_carb-bd_dom_sf"/>
</dbReference>
<dbReference type="SUPFAM" id="SSF49384">
    <property type="entry name" value="Carbohydrate-binding domain"/>
    <property type="match status" value="1"/>
</dbReference>
<keyword evidence="1" id="KW-0812">Transmembrane</keyword>
<feature type="domain" description="Cohesin" evidence="2">
    <location>
        <begin position="82"/>
        <end position="169"/>
    </location>
</feature>
<gene>
    <name evidence="3" type="ORF">US28_C0030G0007</name>
</gene>
<keyword evidence="1" id="KW-1133">Transmembrane helix</keyword>
<keyword evidence="1" id="KW-0472">Membrane</keyword>
<evidence type="ECO:0000256" key="1">
    <source>
        <dbReference type="SAM" id="Phobius"/>
    </source>
</evidence>
<comment type="caution">
    <text evidence="3">The sequence shown here is derived from an EMBL/GenBank/DDBJ whole genome shotgun (WGS) entry which is preliminary data.</text>
</comment>
<reference evidence="3 4" key="1">
    <citation type="journal article" date="2015" name="Nature">
        <title>rRNA introns, odd ribosomes, and small enigmatic genomes across a large radiation of phyla.</title>
        <authorList>
            <person name="Brown C.T."/>
            <person name="Hug L.A."/>
            <person name="Thomas B.C."/>
            <person name="Sharon I."/>
            <person name="Castelle C.J."/>
            <person name="Singh A."/>
            <person name="Wilkins M.J."/>
            <person name="Williams K.H."/>
            <person name="Banfield J.F."/>
        </authorList>
    </citation>
    <scope>NUCLEOTIDE SEQUENCE [LARGE SCALE GENOMIC DNA]</scope>
</reference>
<dbReference type="EMBL" id="LBSJ01000030">
    <property type="protein sequence ID" value="KKQ14754.1"/>
    <property type="molecule type" value="Genomic_DNA"/>
</dbReference>
<feature type="transmembrane region" description="Helical" evidence="1">
    <location>
        <begin position="245"/>
        <end position="264"/>
    </location>
</feature>
<dbReference type="GO" id="GO:0030246">
    <property type="term" value="F:carbohydrate binding"/>
    <property type="evidence" value="ECO:0007669"/>
    <property type="project" value="InterPro"/>
</dbReference>
<dbReference type="GO" id="GO:0000272">
    <property type="term" value="P:polysaccharide catabolic process"/>
    <property type="evidence" value="ECO:0007669"/>
    <property type="project" value="InterPro"/>
</dbReference>
<evidence type="ECO:0000313" key="3">
    <source>
        <dbReference type="EMBL" id="KKQ14754.1"/>
    </source>
</evidence>
<name>A0A0G0HRV3_9BACT</name>
<dbReference type="InterPro" id="IPR002102">
    <property type="entry name" value="Cohesin_dom"/>
</dbReference>
<accession>A0A0G0HRV3</accession>
<proteinExistence type="predicted"/>
<protein>
    <recommendedName>
        <fullName evidence="2">Cohesin domain-containing protein</fullName>
    </recommendedName>
</protein>
<organism evidence="3 4">
    <name type="scientific">Candidatus Daviesbacteria bacterium GW2011_GWA1_36_8</name>
    <dbReference type="NCBI Taxonomy" id="1618417"/>
    <lineage>
        <taxon>Bacteria</taxon>
        <taxon>Candidatus Daviesiibacteriota</taxon>
    </lineage>
</organism>
<evidence type="ECO:0000313" key="4">
    <source>
        <dbReference type="Proteomes" id="UP000034448"/>
    </source>
</evidence>
<sequence length="265" mass="27631">MNAGFHNKFLADLDFKPYCAHNRYMGRLKYILMSFLALVIFSSPALAQAATLSLNPSAGTFNRGCVLGVNIELDTQGGQTDGTDVILIFDPTKLSVKTSDITNGKIYQDYPGNSVDAQSGKLSISGISSVSEPFTGKGTFATVQFHVLENAPTGATLIRFDFDPNDKTKTTDTNVVERGTIADLLSSVTDGNYTVGTGSCVSQGQGAAGTTIGGQGQVGTVSATPLPTKVPLKELPQGGIFDNTIIIAAIGTVLTIIGIAGLAML</sequence>
<dbReference type="Gene3D" id="2.60.40.680">
    <property type="match status" value="1"/>
</dbReference>
<dbReference type="Pfam" id="PF00963">
    <property type="entry name" value="Cohesin"/>
    <property type="match status" value="1"/>
</dbReference>
<dbReference type="AlphaFoldDB" id="A0A0G0HRV3"/>
<evidence type="ECO:0000259" key="2">
    <source>
        <dbReference type="Pfam" id="PF00963"/>
    </source>
</evidence>